<dbReference type="EMBL" id="JAOWLA010000015">
    <property type="protein sequence ID" value="MCV2866073.1"/>
    <property type="molecule type" value="Genomic_DNA"/>
</dbReference>
<dbReference type="Gene3D" id="1.10.357.10">
    <property type="entry name" value="Tetracycline Repressor, domain 2"/>
    <property type="match status" value="1"/>
</dbReference>
<evidence type="ECO:0000256" key="1">
    <source>
        <dbReference type="ARBA" id="ARBA00023125"/>
    </source>
</evidence>
<sequence>MTDTPLPAPEGTQAALIAAGLHLFGRNGFAATSTRDLAARAGANVASIAYHFGGKEGLRHACLKEVARRMRAVLSGADSIPGTPEAAARQLEGMLRALVFFLTTAKESADLVAFMLREIAEAGPGLADVYQDLIEPRHRAVCALWAAATGQDPESEDVRISVFAFIGQAIYFRIGRPIVERRLGWSEIGPAEAEKIADRLTLHLRAILAERPAP</sequence>
<feature type="domain" description="HTH tetR-type" evidence="3">
    <location>
        <begin position="10"/>
        <end position="70"/>
    </location>
</feature>
<name>A0ABT2Z4N2_9RHOB</name>
<evidence type="ECO:0000313" key="5">
    <source>
        <dbReference type="Proteomes" id="UP001652503"/>
    </source>
</evidence>
<dbReference type="Gene3D" id="1.10.10.60">
    <property type="entry name" value="Homeodomain-like"/>
    <property type="match status" value="1"/>
</dbReference>
<protein>
    <submittedName>
        <fullName evidence="4">CerR family C-terminal domain-containing protein</fullName>
    </submittedName>
</protein>
<proteinExistence type="predicted"/>
<evidence type="ECO:0000313" key="4">
    <source>
        <dbReference type="EMBL" id="MCV2866073.1"/>
    </source>
</evidence>
<keyword evidence="1 2" id="KW-0238">DNA-binding</keyword>
<dbReference type="InterPro" id="IPR015292">
    <property type="entry name" value="Tscrpt_reg_YbiH_C"/>
</dbReference>
<dbReference type="Proteomes" id="UP001652503">
    <property type="component" value="Unassembled WGS sequence"/>
</dbReference>
<dbReference type="PANTHER" id="PTHR30055">
    <property type="entry name" value="HTH-TYPE TRANSCRIPTIONAL REGULATOR RUTR"/>
    <property type="match status" value="1"/>
</dbReference>
<dbReference type="Pfam" id="PF00440">
    <property type="entry name" value="TetR_N"/>
    <property type="match status" value="1"/>
</dbReference>
<dbReference type="PRINTS" id="PR00455">
    <property type="entry name" value="HTHTETR"/>
</dbReference>
<dbReference type="PANTHER" id="PTHR30055:SF235">
    <property type="entry name" value="TRANSCRIPTIONAL REGULATORY PROTEIN"/>
    <property type="match status" value="1"/>
</dbReference>
<gene>
    <name evidence="4" type="ORF">OE647_15220</name>
</gene>
<accession>A0ABT2Z4N2</accession>
<evidence type="ECO:0000256" key="2">
    <source>
        <dbReference type="PROSITE-ProRule" id="PRU00335"/>
    </source>
</evidence>
<dbReference type="RefSeq" id="WP_263722605.1">
    <property type="nucleotide sequence ID" value="NZ_JAOWLA010000015.1"/>
</dbReference>
<comment type="caution">
    <text evidence="4">The sequence shown here is derived from an EMBL/GenBank/DDBJ whole genome shotgun (WGS) entry which is preliminary data.</text>
</comment>
<evidence type="ECO:0000259" key="3">
    <source>
        <dbReference type="PROSITE" id="PS50977"/>
    </source>
</evidence>
<dbReference type="SUPFAM" id="SSF46689">
    <property type="entry name" value="Homeodomain-like"/>
    <property type="match status" value="1"/>
</dbReference>
<dbReference type="SUPFAM" id="SSF48498">
    <property type="entry name" value="Tetracyclin repressor-like, C-terminal domain"/>
    <property type="match status" value="1"/>
</dbReference>
<dbReference type="Pfam" id="PF09209">
    <property type="entry name" value="CecR_C"/>
    <property type="match status" value="1"/>
</dbReference>
<feature type="DNA-binding region" description="H-T-H motif" evidence="2">
    <location>
        <begin position="33"/>
        <end position="52"/>
    </location>
</feature>
<dbReference type="InterPro" id="IPR036271">
    <property type="entry name" value="Tet_transcr_reg_TetR-rel_C_sf"/>
</dbReference>
<reference evidence="4 5" key="1">
    <citation type="submission" date="2022-10" db="EMBL/GenBank/DDBJ databases">
        <title>Defluviimonas sp. nov., isolated from ocean surface water.</title>
        <authorList>
            <person name="He W."/>
            <person name="Wang L."/>
            <person name="Zhang D.-F."/>
        </authorList>
    </citation>
    <scope>NUCLEOTIDE SEQUENCE [LARGE SCALE GENOMIC DNA]</scope>
    <source>
        <strain evidence="4 5">WL0075</strain>
    </source>
</reference>
<dbReference type="InterPro" id="IPR050109">
    <property type="entry name" value="HTH-type_TetR-like_transc_reg"/>
</dbReference>
<keyword evidence="5" id="KW-1185">Reference proteome</keyword>
<dbReference type="PROSITE" id="PS50977">
    <property type="entry name" value="HTH_TETR_2"/>
    <property type="match status" value="1"/>
</dbReference>
<dbReference type="InterPro" id="IPR009057">
    <property type="entry name" value="Homeodomain-like_sf"/>
</dbReference>
<dbReference type="InterPro" id="IPR001647">
    <property type="entry name" value="HTH_TetR"/>
</dbReference>
<organism evidence="4 5">
    <name type="scientific">Albidovulum sediminicola</name>
    <dbReference type="NCBI Taxonomy" id="2984331"/>
    <lineage>
        <taxon>Bacteria</taxon>
        <taxon>Pseudomonadati</taxon>
        <taxon>Pseudomonadota</taxon>
        <taxon>Alphaproteobacteria</taxon>
        <taxon>Rhodobacterales</taxon>
        <taxon>Paracoccaceae</taxon>
        <taxon>Albidovulum</taxon>
    </lineage>
</organism>